<feature type="region of interest" description="Disordered" evidence="1">
    <location>
        <begin position="65"/>
        <end position="94"/>
    </location>
</feature>
<evidence type="ECO:0000256" key="1">
    <source>
        <dbReference type="SAM" id="MobiDB-lite"/>
    </source>
</evidence>
<feature type="compositionally biased region" description="Polar residues" evidence="1">
    <location>
        <begin position="1"/>
        <end position="11"/>
    </location>
</feature>
<dbReference type="AlphaFoldDB" id="A0A9Q3HFM5"/>
<accession>A0A9Q3HFM5</accession>
<evidence type="ECO:0000259" key="2">
    <source>
        <dbReference type="Pfam" id="PF03184"/>
    </source>
</evidence>
<dbReference type="PANTHER" id="PTHR19303:SF73">
    <property type="entry name" value="PROTEIN PDC2"/>
    <property type="match status" value="1"/>
</dbReference>
<dbReference type="InterPro" id="IPR004875">
    <property type="entry name" value="DDE_SF_endonuclease_dom"/>
</dbReference>
<evidence type="ECO:0000313" key="4">
    <source>
        <dbReference type="Proteomes" id="UP000765509"/>
    </source>
</evidence>
<dbReference type="EMBL" id="AVOT02015703">
    <property type="protein sequence ID" value="MBW0500215.1"/>
    <property type="molecule type" value="Genomic_DNA"/>
</dbReference>
<dbReference type="Proteomes" id="UP000765509">
    <property type="component" value="Unassembled WGS sequence"/>
</dbReference>
<dbReference type="Gene3D" id="1.10.10.60">
    <property type="entry name" value="Homeodomain-like"/>
    <property type="match status" value="1"/>
</dbReference>
<feature type="region of interest" description="Disordered" evidence="1">
    <location>
        <begin position="617"/>
        <end position="647"/>
    </location>
</feature>
<sequence>MSDISSSSQIPTDPHLNDPHLTDPALSELNLTDPSLVALDAASASSQLIKSEIASESNASINHHLTPTSDAVNHTSDSKGPLTKSSSKQIGTHVKKRAHTTLSEKVMIINFIKNNPSWDQATVAKHFQQLGFPTLSQSTISRYIKDEERYRNLALDPSKWNVKKQKQAQTPLLAHCLEFWYYQEIGKGDQLSFNLESNFELLRKKSKDFELLLALRHKKKLPSPGCFESFMELPKRFRYPIDLSHNVPIDVATEKERLRQITDNYHLQDILTMDEVGLAYSCPPTDSISLYSQPRLTLVLTCSADGTWKDTPLIIGQTPKSVAYPPEQISADCGFTYHWNNKAVMTCSIWEKYLIKLDENCRQRNRKVLLLVDVTHVHLLPDPPFPNVQVEFINTARIFGCDSSNPPCHPFVAGIAMYFKSEYRVRFCLRALSSDEFGLSDLYNLDQAAATRIIQDAWNCVTPLAISNTFRHTGIVSWRSDDDESITEELVENIDEGILVKDQAIEQSLASLTMCLTQLTIKVINLCEQADSDLPEEKPPSTDVDMNINPVLTMQSPQVIKPSKSNRFKSHKKSQEHLVSAHDFIDIDISLPTELQWDEQEIVDQVLRENREAVLTSAPAGSRSAGQTSLTEESKINSSARSLKRNSSVLGNADDIMVLHNGEPTSVRRGQTRPRLSATASNNVFEQNFPVSAATTETSPHPYDEISNYSQHISNIESLRAFCAELIEKSRSEEEMGGRLSSIVQECLPILAELEDELKALEAADLLRHVSG</sequence>
<feature type="region of interest" description="Disordered" evidence="1">
    <location>
        <begin position="1"/>
        <end position="27"/>
    </location>
</feature>
<organism evidence="3 4">
    <name type="scientific">Austropuccinia psidii MF-1</name>
    <dbReference type="NCBI Taxonomy" id="1389203"/>
    <lineage>
        <taxon>Eukaryota</taxon>
        <taxon>Fungi</taxon>
        <taxon>Dikarya</taxon>
        <taxon>Basidiomycota</taxon>
        <taxon>Pucciniomycotina</taxon>
        <taxon>Pucciniomycetes</taxon>
        <taxon>Pucciniales</taxon>
        <taxon>Sphaerophragmiaceae</taxon>
        <taxon>Austropuccinia</taxon>
    </lineage>
</organism>
<feature type="domain" description="DDE-1" evidence="2">
    <location>
        <begin position="295"/>
        <end position="470"/>
    </location>
</feature>
<evidence type="ECO:0000313" key="3">
    <source>
        <dbReference type="EMBL" id="MBW0500215.1"/>
    </source>
</evidence>
<comment type="caution">
    <text evidence="3">The sequence shown here is derived from an EMBL/GenBank/DDBJ whole genome shotgun (WGS) entry which is preliminary data.</text>
</comment>
<keyword evidence="4" id="KW-1185">Reference proteome</keyword>
<name>A0A9Q3HFM5_9BASI</name>
<feature type="compositionally biased region" description="Polar residues" evidence="1">
    <location>
        <begin position="624"/>
        <end position="647"/>
    </location>
</feature>
<dbReference type="GO" id="GO:0005634">
    <property type="term" value="C:nucleus"/>
    <property type="evidence" value="ECO:0007669"/>
    <property type="project" value="TreeGrafter"/>
</dbReference>
<reference evidence="3" key="1">
    <citation type="submission" date="2021-03" db="EMBL/GenBank/DDBJ databases">
        <title>Draft genome sequence of rust myrtle Austropuccinia psidii MF-1, a brazilian biotype.</title>
        <authorList>
            <person name="Quecine M.C."/>
            <person name="Pachon D.M.R."/>
            <person name="Bonatelli M.L."/>
            <person name="Correr F.H."/>
            <person name="Franceschini L.M."/>
            <person name="Leite T.F."/>
            <person name="Margarido G.R.A."/>
            <person name="Almeida C.A."/>
            <person name="Ferrarezi J.A."/>
            <person name="Labate C.A."/>
        </authorList>
    </citation>
    <scope>NUCLEOTIDE SEQUENCE</scope>
    <source>
        <strain evidence="3">MF-1</strain>
    </source>
</reference>
<protein>
    <recommendedName>
        <fullName evidence="2">DDE-1 domain-containing protein</fullName>
    </recommendedName>
</protein>
<feature type="compositionally biased region" description="Polar residues" evidence="1">
    <location>
        <begin position="65"/>
        <end position="75"/>
    </location>
</feature>
<dbReference type="OrthoDB" id="2505055at2759"/>
<dbReference type="GO" id="GO:0003677">
    <property type="term" value="F:DNA binding"/>
    <property type="evidence" value="ECO:0007669"/>
    <property type="project" value="TreeGrafter"/>
</dbReference>
<proteinExistence type="predicted"/>
<dbReference type="InterPro" id="IPR050863">
    <property type="entry name" value="CenT-Element_Derived"/>
</dbReference>
<dbReference type="PANTHER" id="PTHR19303">
    <property type="entry name" value="TRANSPOSON"/>
    <property type="match status" value="1"/>
</dbReference>
<gene>
    <name evidence="3" type="ORF">O181_039930</name>
</gene>
<dbReference type="Pfam" id="PF03184">
    <property type="entry name" value="DDE_1"/>
    <property type="match status" value="1"/>
</dbReference>